<organism evidence="2 3">
    <name type="scientific">Aldrovandia affinis</name>
    <dbReference type="NCBI Taxonomy" id="143900"/>
    <lineage>
        <taxon>Eukaryota</taxon>
        <taxon>Metazoa</taxon>
        <taxon>Chordata</taxon>
        <taxon>Craniata</taxon>
        <taxon>Vertebrata</taxon>
        <taxon>Euteleostomi</taxon>
        <taxon>Actinopterygii</taxon>
        <taxon>Neopterygii</taxon>
        <taxon>Teleostei</taxon>
        <taxon>Notacanthiformes</taxon>
        <taxon>Halosauridae</taxon>
        <taxon>Aldrovandia</taxon>
    </lineage>
</organism>
<feature type="transmembrane region" description="Helical" evidence="1">
    <location>
        <begin position="46"/>
        <end position="67"/>
    </location>
</feature>
<protein>
    <submittedName>
        <fullName evidence="2">Uncharacterized protein</fullName>
    </submittedName>
</protein>
<name>A0AAD7T881_9TELE</name>
<keyword evidence="1" id="KW-0472">Membrane</keyword>
<dbReference type="EMBL" id="JAINUG010000007">
    <property type="protein sequence ID" value="KAJ8416018.1"/>
    <property type="molecule type" value="Genomic_DNA"/>
</dbReference>
<comment type="caution">
    <text evidence="2">The sequence shown here is derived from an EMBL/GenBank/DDBJ whole genome shotgun (WGS) entry which is preliminary data.</text>
</comment>
<gene>
    <name evidence="2" type="ORF">AAFF_G00380400</name>
</gene>
<evidence type="ECO:0000313" key="3">
    <source>
        <dbReference type="Proteomes" id="UP001221898"/>
    </source>
</evidence>
<dbReference type="AlphaFoldDB" id="A0AAD7T881"/>
<feature type="transmembrane region" description="Helical" evidence="1">
    <location>
        <begin position="160"/>
        <end position="177"/>
    </location>
</feature>
<reference evidence="2" key="1">
    <citation type="journal article" date="2023" name="Science">
        <title>Genome structures resolve the early diversification of teleost fishes.</title>
        <authorList>
            <person name="Parey E."/>
            <person name="Louis A."/>
            <person name="Montfort J."/>
            <person name="Bouchez O."/>
            <person name="Roques C."/>
            <person name="Iampietro C."/>
            <person name="Lluch J."/>
            <person name="Castinel A."/>
            <person name="Donnadieu C."/>
            <person name="Desvignes T."/>
            <person name="Floi Bucao C."/>
            <person name="Jouanno E."/>
            <person name="Wen M."/>
            <person name="Mejri S."/>
            <person name="Dirks R."/>
            <person name="Jansen H."/>
            <person name="Henkel C."/>
            <person name="Chen W.J."/>
            <person name="Zahm M."/>
            <person name="Cabau C."/>
            <person name="Klopp C."/>
            <person name="Thompson A.W."/>
            <person name="Robinson-Rechavi M."/>
            <person name="Braasch I."/>
            <person name="Lecointre G."/>
            <person name="Bobe J."/>
            <person name="Postlethwait J.H."/>
            <person name="Berthelot C."/>
            <person name="Roest Crollius H."/>
            <person name="Guiguen Y."/>
        </authorList>
    </citation>
    <scope>NUCLEOTIDE SEQUENCE</scope>
    <source>
        <strain evidence="2">NC1722</strain>
    </source>
</reference>
<proteinExistence type="predicted"/>
<keyword evidence="3" id="KW-1185">Reference proteome</keyword>
<keyword evidence="1" id="KW-0812">Transmembrane</keyword>
<keyword evidence="1" id="KW-1133">Transmembrane helix</keyword>
<sequence length="200" mass="22835">MADSTLGWLHRIVGGRFRVQPRGQDCYRRAAEERRRWSGPTAAWQYFFYKATGLTLLFPTAVCVRVLGQYHRLNFPPTFWEGGVSVASERHWDTWDPFQLNPIGAEKEEKRRCFVFAQHLVAVIVGLLVLTSAIISKGSLLVLCMFASPNSKTTNGQPFYLLMLVFCLVMPNVMMFLKSLWKCAFKNFVTPNMKTMGIVS</sequence>
<dbReference type="Proteomes" id="UP001221898">
    <property type="component" value="Unassembled WGS sequence"/>
</dbReference>
<feature type="transmembrane region" description="Helical" evidence="1">
    <location>
        <begin position="120"/>
        <end position="148"/>
    </location>
</feature>
<evidence type="ECO:0000256" key="1">
    <source>
        <dbReference type="SAM" id="Phobius"/>
    </source>
</evidence>
<accession>A0AAD7T881</accession>
<evidence type="ECO:0000313" key="2">
    <source>
        <dbReference type="EMBL" id="KAJ8416018.1"/>
    </source>
</evidence>